<feature type="transmembrane region" description="Helical" evidence="8">
    <location>
        <begin position="67"/>
        <end position="92"/>
    </location>
</feature>
<organism evidence="9 10">
    <name type="scientific">Paenibacillus phyllosphaerae</name>
    <dbReference type="NCBI Taxonomy" id="274593"/>
    <lineage>
        <taxon>Bacteria</taxon>
        <taxon>Bacillati</taxon>
        <taxon>Bacillota</taxon>
        <taxon>Bacilli</taxon>
        <taxon>Bacillales</taxon>
        <taxon>Paenibacillaceae</taxon>
        <taxon>Paenibacillus</taxon>
    </lineage>
</organism>
<feature type="transmembrane region" description="Helical" evidence="8">
    <location>
        <begin position="7"/>
        <end position="25"/>
    </location>
</feature>
<dbReference type="Proteomes" id="UP000570361">
    <property type="component" value="Unassembled WGS sequence"/>
</dbReference>
<feature type="transmembrane region" description="Helical" evidence="8">
    <location>
        <begin position="158"/>
        <end position="180"/>
    </location>
</feature>
<feature type="transmembrane region" description="Helical" evidence="8">
    <location>
        <begin position="222"/>
        <end position="243"/>
    </location>
</feature>
<dbReference type="RefSeq" id="WP_183596670.1">
    <property type="nucleotide sequence ID" value="NZ_JACHXK010000001.1"/>
</dbReference>
<protein>
    <submittedName>
        <fullName evidence="9">Putative PurR-regulated permease PerM</fullName>
    </submittedName>
</protein>
<keyword evidence="4" id="KW-1003">Cell membrane</keyword>
<dbReference type="GO" id="GO:0005886">
    <property type="term" value="C:plasma membrane"/>
    <property type="evidence" value="ECO:0007669"/>
    <property type="project" value="UniProtKB-SubCell"/>
</dbReference>
<dbReference type="InterPro" id="IPR002549">
    <property type="entry name" value="AI-2E-like"/>
</dbReference>
<sequence length="361" mass="40283">MLVPNRFLRTCLNVIALLLIIYLASKVSFLLNPLQTIFNILIVPFMLAGFFYYLMRPIVQYLIAHKMNRFVAILFLYLLLGALTAIFFMLVWPTLLRQVEYFTKGAPQLIEGFQRQMGELQQSSLFSSLTTNVPDISTEVTEYFSQAVTSASNYASGIVNAVTSFVIVVTTVPFILYYMLKDGRTLPHSLLSIVPRRYQADGKEVLHEIDQALSSFIVGRMLITFLLGLMMFIGFLIIGLPYALLVTVVAAVLNLIPYLGPILGGIPAVIVAFTESPTMVVWALVVMIAAQQIENNVLSPLIYGKKMHVHPLTTILLLLVAGECAGILGIILCIPVYIVAKIILVRIYRLFLAEKVEELVE</sequence>
<comment type="caution">
    <text evidence="9">The sequence shown here is derived from an EMBL/GenBank/DDBJ whole genome shotgun (WGS) entry which is preliminary data.</text>
</comment>
<gene>
    <name evidence="9" type="ORF">FHS18_000555</name>
</gene>
<name>A0A7W5ATV7_9BACL</name>
<evidence type="ECO:0000256" key="3">
    <source>
        <dbReference type="ARBA" id="ARBA00022448"/>
    </source>
</evidence>
<feature type="transmembrane region" description="Helical" evidence="8">
    <location>
        <begin position="315"/>
        <end position="340"/>
    </location>
</feature>
<evidence type="ECO:0000313" key="10">
    <source>
        <dbReference type="Proteomes" id="UP000570361"/>
    </source>
</evidence>
<dbReference type="PANTHER" id="PTHR21716">
    <property type="entry name" value="TRANSMEMBRANE PROTEIN"/>
    <property type="match status" value="1"/>
</dbReference>
<comment type="subcellular location">
    <subcellularLocation>
        <location evidence="1">Cell membrane</location>
        <topology evidence="1">Multi-pass membrane protein</topology>
    </subcellularLocation>
</comment>
<dbReference type="AlphaFoldDB" id="A0A7W5ATV7"/>
<keyword evidence="5 8" id="KW-0812">Transmembrane</keyword>
<evidence type="ECO:0000256" key="4">
    <source>
        <dbReference type="ARBA" id="ARBA00022475"/>
    </source>
</evidence>
<feature type="transmembrane region" description="Helical" evidence="8">
    <location>
        <begin position="255"/>
        <end position="273"/>
    </location>
</feature>
<comment type="similarity">
    <text evidence="2">Belongs to the autoinducer-2 exporter (AI-2E) (TC 2.A.86) family.</text>
</comment>
<dbReference type="GO" id="GO:0055085">
    <property type="term" value="P:transmembrane transport"/>
    <property type="evidence" value="ECO:0007669"/>
    <property type="project" value="TreeGrafter"/>
</dbReference>
<dbReference type="EMBL" id="JACHXK010000001">
    <property type="protein sequence ID" value="MBB3108527.1"/>
    <property type="molecule type" value="Genomic_DNA"/>
</dbReference>
<keyword evidence="6 8" id="KW-1133">Transmembrane helix</keyword>
<dbReference type="Pfam" id="PF01594">
    <property type="entry name" value="AI-2E_transport"/>
    <property type="match status" value="1"/>
</dbReference>
<evidence type="ECO:0000313" key="9">
    <source>
        <dbReference type="EMBL" id="MBB3108527.1"/>
    </source>
</evidence>
<evidence type="ECO:0000256" key="7">
    <source>
        <dbReference type="ARBA" id="ARBA00023136"/>
    </source>
</evidence>
<accession>A0A7W5ATV7</accession>
<proteinExistence type="inferred from homology"/>
<keyword evidence="10" id="KW-1185">Reference proteome</keyword>
<evidence type="ECO:0000256" key="6">
    <source>
        <dbReference type="ARBA" id="ARBA00022989"/>
    </source>
</evidence>
<evidence type="ECO:0000256" key="1">
    <source>
        <dbReference type="ARBA" id="ARBA00004651"/>
    </source>
</evidence>
<reference evidence="9 10" key="1">
    <citation type="submission" date="2020-08" db="EMBL/GenBank/DDBJ databases">
        <title>Genomic Encyclopedia of Type Strains, Phase III (KMG-III): the genomes of soil and plant-associated and newly described type strains.</title>
        <authorList>
            <person name="Whitman W."/>
        </authorList>
    </citation>
    <scope>NUCLEOTIDE SEQUENCE [LARGE SCALE GENOMIC DNA]</scope>
    <source>
        <strain evidence="9 10">CECT 5862</strain>
    </source>
</reference>
<evidence type="ECO:0000256" key="2">
    <source>
        <dbReference type="ARBA" id="ARBA00009773"/>
    </source>
</evidence>
<feature type="transmembrane region" description="Helical" evidence="8">
    <location>
        <begin position="280"/>
        <end position="303"/>
    </location>
</feature>
<keyword evidence="3" id="KW-0813">Transport</keyword>
<keyword evidence="7 8" id="KW-0472">Membrane</keyword>
<evidence type="ECO:0000256" key="5">
    <source>
        <dbReference type="ARBA" id="ARBA00022692"/>
    </source>
</evidence>
<dbReference type="PANTHER" id="PTHR21716:SF53">
    <property type="entry name" value="PERMEASE PERM-RELATED"/>
    <property type="match status" value="1"/>
</dbReference>
<feature type="transmembrane region" description="Helical" evidence="8">
    <location>
        <begin position="37"/>
        <end position="55"/>
    </location>
</feature>
<evidence type="ECO:0000256" key="8">
    <source>
        <dbReference type="SAM" id="Phobius"/>
    </source>
</evidence>